<evidence type="ECO:0000259" key="1">
    <source>
        <dbReference type="Pfam" id="PF01170"/>
    </source>
</evidence>
<dbReference type="PANTHER" id="PTHR14911:SF13">
    <property type="entry name" value="TRNA (GUANINE(6)-N2)-METHYLTRANSFERASE THUMP3"/>
    <property type="match status" value="1"/>
</dbReference>
<dbReference type="InterPro" id="IPR029063">
    <property type="entry name" value="SAM-dependent_MTases_sf"/>
</dbReference>
<dbReference type="GO" id="GO:0016423">
    <property type="term" value="F:tRNA (guanine) methyltransferase activity"/>
    <property type="evidence" value="ECO:0007669"/>
    <property type="project" value="TreeGrafter"/>
</dbReference>
<accession>X1R2A4</accession>
<proteinExistence type="predicted"/>
<evidence type="ECO:0000313" key="2">
    <source>
        <dbReference type="EMBL" id="GAI74673.1"/>
    </source>
</evidence>
<dbReference type="EMBL" id="BARW01008976">
    <property type="protein sequence ID" value="GAI74673.1"/>
    <property type="molecule type" value="Genomic_DNA"/>
</dbReference>
<reference evidence="2" key="1">
    <citation type="journal article" date="2014" name="Front. Microbiol.">
        <title>High frequency of phylogenetically diverse reductive dehalogenase-homologous genes in deep subseafloor sedimentary metagenomes.</title>
        <authorList>
            <person name="Kawai M."/>
            <person name="Futagami T."/>
            <person name="Toyoda A."/>
            <person name="Takaki Y."/>
            <person name="Nishi S."/>
            <person name="Hori S."/>
            <person name="Arai W."/>
            <person name="Tsubouchi T."/>
            <person name="Morono Y."/>
            <person name="Uchiyama I."/>
            <person name="Ito T."/>
            <person name="Fujiyama A."/>
            <person name="Inagaki F."/>
            <person name="Takami H."/>
        </authorList>
    </citation>
    <scope>NUCLEOTIDE SEQUENCE</scope>
    <source>
        <strain evidence="2">Expedition CK06-06</strain>
    </source>
</reference>
<dbReference type="Gene3D" id="3.40.50.150">
    <property type="entry name" value="Vaccinia Virus protein VP39"/>
    <property type="match status" value="1"/>
</dbReference>
<name>X1R2A4_9ZZZZ</name>
<dbReference type="InterPro" id="IPR000241">
    <property type="entry name" value="RlmKL-like_Mtase"/>
</dbReference>
<dbReference type="AlphaFoldDB" id="X1R2A4"/>
<sequence>MTRTLINIAKIPKNGWLLDPFAGTGTVLQCGLRQSINVAGIDNDPKCVRASKENLNYFCKNTSIIKKKELKWNIYKYDSRQLNQIIKTEIDAVITEPYLGPFLKQLPDLEEGKETMKSLEKLYTKVLINCKELLKKEGRVVIIFPAYNYAKDNILTPNITKIEKLSGLTSMKMSKFFNISLPFDIGRKHNVISRKLVVFINRC</sequence>
<organism evidence="2">
    <name type="scientific">marine sediment metagenome</name>
    <dbReference type="NCBI Taxonomy" id="412755"/>
    <lineage>
        <taxon>unclassified sequences</taxon>
        <taxon>metagenomes</taxon>
        <taxon>ecological metagenomes</taxon>
    </lineage>
</organism>
<feature type="domain" description="Ribosomal RNA large subunit methyltransferase K/L-like methyltransferase" evidence="1">
    <location>
        <begin position="33"/>
        <end position="164"/>
    </location>
</feature>
<dbReference type="GO" id="GO:0030488">
    <property type="term" value="P:tRNA methylation"/>
    <property type="evidence" value="ECO:0007669"/>
    <property type="project" value="TreeGrafter"/>
</dbReference>
<dbReference type="SUPFAM" id="SSF53335">
    <property type="entry name" value="S-adenosyl-L-methionine-dependent methyltransferases"/>
    <property type="match status" value="1"/>
</dbReference>
<dbReference type="Pfam" id="PF01170">
    <property type="entry name" value="UPF0020"/>
    <property type="match status" value="1"/>
</dbReference>
<gene>
    <name evidence="2" type="ORF">S12H4_18214</name>
</gene>
<dbReference type="PANTHER" id="PTHR14911">
    <property type="entry name" value="THUMP DOMAIN-CONTAINING"/>
    <property type="match status" value="1"/>
</dbReference>
<comment type="caution">
    <text evidence="2">The sequence shown here is derived from an EMBL/GenBank/DDBJ whole genome shotgun (WGS) entry which is preliminary data.</text>
</comment>
<dbReference type="CDD" id="cd02440">
    <property type="entry name" value="AdoMet_MTases"/>
    <property type="match status" value="1"/>
</dbReference>
<protein>
    <recommendedName>
        <fullName evidence="1">Ribosomal RNA large subunit methyltransferase K/L-like methyltransferase domain-containing protein</fullName>
    </recommendedName>
</protein>